<keyword evidence="2" id="KW-0560">Oxidoreductase</keyword>
<proteinExistence type="predicted"/>
<accession>A0ABU2LRW0</accession>
<evidence type="ECO:0000313" key="3">
    <source>
        <dbReference type="Proteomes" id="UP001183420"/>
    </source>
</evidence>
<comment type="caution">
    <text evidence="2">The sequence shown here is derived from an EMBL/GenBank/DDBJ whole genome shotgun (WGS) entry which is preliminary data.</text>
</comment>
<evidence type="ECO:0000313" key="2">
    <source>
        <dbReference type="EMBL" id="MDT0320324.1"/>
    </source>
</evidence>
<dbReference type="Pfam" id="PF03992">
    <property type="entry name" value="ABM"/>
    <property type="match status" value="1"/>
</dbReference>
<dbReference type="EMBL" id="JAVREM010000023">
    <property type="protein sequence ID" value="MDT0320324.1"/>
    <property type="molecule type" value="Genomic_DNA"/>
</dbReference>
<gene>
    <name evidence="2" type="ORF">RNC47_18465</name>
</gene>
<protein>
    <submittedName>
        <fullName evidence="2">Antibiotic biosynthesis monooxygenase</fullName>
    </submittedName>
</protein>
<evidence type="ECO:0000259" key="1">
    <source>
        <dbReference type="Pfam" id="PF03992"/>
    </source>
</evidence>
<dbReference type="SUPFAM" id="SSF54909">
    <property type="entry name" value="Dimeric alpha+beta barrel"/>
    <property type="match status" value="1"/>
</dbReference>
<name>A0ABU2LRW0_9ACTN</name>
<reference evidence="3" key="1">
    <citation type="submission" date="2023-07" db="EMBL/GenBank/DDBJ databases">
        <title>30 novel species of actinomycetes from the DSMZ collection.</title>
        <authorList>
            <person name="Nouioui I."/>
        </authorList>
    </citation>
    <scope>NUCLEOTIDE SEQUENCE [LARGE SCALE GENOMIC DNA]</scope>
    <source>
        <strain evidence="3">DSM 44918</strain>
    </source>
</reference>
<dbReference type="GO" id="GO:0004497">
    <property type="term" value="F:monooxygenase activity"/>
    <property type="evidence" value="ECO:0007669"/>
    <property type="project" value="UniProtKB-KW"/>
</dbReference>
<sequence length="108" mass="12012">MSNESNVIELARFRILEGAERLLVSERPRMVEALHRRFPGCLAAYLTREDDGGWLDVIVWRSRAEAEEAARMITTIPECAAWFGHISESGGIRHVEVVDAWSATGAGS</sequence>
<dbReference type="InterPro" id="IPR011008">
    <property type="entry name" value="Dimeric_a/b-barrel"/>
</dbReference>
<keyword evidence="3" id="KW-1185">Reference proteome</keyword>
<dbReference type="InterPro" id="IPR007138">
    <property type="entry name" value="ABM_dom"/>
</dbReference>
<feature type="domain" description="ABM" evidence="1">
    <location>
        <begin position="7"/>
        <end position="67"/>
    </location>
</feature>
<keyword evidence="2" id="KW-0503">Monooxygenase</keyword>
<dbReference type="Proteomes" id="UP001183420">
    <property type="component" value="Unassembled WGS sequence"/>
</dbReference>
<organism evidence="2 3">
    <name type="scientific">Streptomyces millisiae</name>
    <dbReference type="NCBI Taxonomy" id="3075542"/>
    <lineage>
        <taxon>Bacteria</taxon>
        <taxon>Bacillati</taxon>
        <taxon>Actinomycetota</taxon>
        <taxon>Actinomycetes</taxon>
        <taxon>Kitasatosporales</taxon>
        <taxon>Streptomycetaceae</taxon>
        <taxon>Streptomyces</taxon>
    </lineage>
</organism>
<dbReference type="RefSeq" id="WP_311600135.1">
    <property type="nucleotide sequence ID" value="NZ_JAVREM010000023.1"/>
</dbReference>